<evidence type="ECO:0000313" key="2">
    <source>
        <dbReference type="EMBL" id="MEE1675930.1"/>
    </source>
</evidence>
<evidence type="ECO:0000256" key="1">
    <source>
        <dbReference type="SAM" id="Coils"/>
    </source>
</evidence>
<reference evidence="3" key="1">
    <citation type="submission" date="2023-07" db="EMBL/GenBank/DDBJ databases">
        <title>Draft genome sequence of Agarivorans aestuarii strain ZMCS4, a CAZymes producing bacteria isolated from the marine brown algae Clodostephus spongiosus.</title>
        <authorList>
            <person name="Lorente B."/>
            <person name="Cabral C."/>
            <person name="Frias J."/>
            <person name="Faria J."/>
            <person name="Toubarro D."/>
        </authorList>
    </citation>
    <scope>NUCLEOTIDE SEQUENCE [LARGE SCALE GENOMIC DNA]</scope>
    <source>
        <strain evidence="3">ZMCS4</strain>
    </source>
</reference>
<reference evidence="2 3" key="2">
    <citation type="submission" date="2023-12" db="EMBL/GenBank/DDBJ databases">
        <authorList>
            <consortium name="Cladostephus spongiosus"/>
            <person name="Lorente B."/>
            <person name="Cabral C."/>
            <person name="Frias J."/>
            <person name="Faria J."/>
            <person name="Toubarro D."/>
        </authorList>
    </citation>
    <scope>NUCLEOTIDE SEQUENCE [LARGE SCALE GENOMIC DNA]</scope>
    <source>
        <strain evidence="2 3">ZMCS4</strain>
    </source>
</reference>
<evidence type="ECO:0000313" key="3">
    <source>
        <dbReference type="Proteomes" id="UP001310248"/>
    </source>
</evidence>
<keyword evidence="1" id="KW-0175">Coiled coil</keyword>
<feature type="coiled-coil region" evidence="1">
    <location>
        <begin position="32"/>
        <end position="59"/>
    </location>
</feature>
<dbReference type="PROSITE" id="PS51257">
    <property type="entry name" value="PROKAR_LIPOPROTEIN"/>
    <property type="match status" value="1"/>
</dbReference>
<feature type="coiled-coil region" evidence="1">
    <location>
        <begin position="107"/>
        <end position="150"/>
    </location>
</feature>
<keyword evidence="3" id="KW-1185">Reference proteome</keyword>
<accession>A0ABU7G9K2</accession>
<dbReference type="EMBL" id="JAYDYW010000016">
    <property type="protein sequence ID" value="MEE1675930.1"/>
    <property type="molecule type" value="Genomic_DNA"/>
</dbReference>
<protein>
    <submittedName>
        <fullName evidence="2">DUF2959 domain-containing protein</fullName>
    </submittedName>
</protein>
<dbReference type="RefSeq" id="WP_329776693.1">
    <property type="nucleotide sequence ID" value="NZ_JAYDYW010000016.1"/>
</dbReference>
<dbReference type="Proteomes" id="UP001310248">
    <property type="component" value="Unassembled WGS sequence"/>
</dbReference>
<dbReference type="Pfam" id="PF11172">
    <property type="entry name" value="DUF2959"/>
    <property type="match status" value="1"/>
</dbReference>
<name>A0ABU7G9K2_9ALTE</name>
<sequence length="210" mass="23913">MRIFSIMLMLTSLVACESTYYSAMEKVGYHKREILVDRVEDAQESQQDAQQQFTSALEQLKTLTNFDGGDLEDIYDEVNAQYKDSKAAAETVSERIDEVDSVAEALFDEWQDELEQYQSASLKAESKQQLADTRKRYAAMLKAMRRAEAQMDPVLTRLNDNQLYLKHNLNARAIGAVGKEFTRLEQDVADVIKQMSKAIAESDKFIASMK</sequence>
<dbReference type="InterPro" id="IPR021342">
    <property type="entry name" value="DUF2959"/>
</dbReference>
<organism evidence="2 3">
    <name type="scientific">Agarivorans aestuarii</name>
    <dbReference type="NCBI Taxonomy" id="1563703"/>
    <lineage>
        <taxon>Bacteria</taxon>
        <taxon>Pseudomonadati</taxon>
        <taxon>Pseudomonadota</taxon>
        <taxon>Gammaproteobacteria</taxon>
        <taxon>Alteromonadales</taxon>
        <taxon>Alteromonadaceae</taxon>
        <taxon>Agarivorans</taxon>
    </lineage>
</organism>
<comment type="caution">
    <text evidence="2">The sequence shown here is derived from an EMBL/GenBank/DDBJ whole genome shotgun (WGS) entry which is preliminary data.</text>
</comment>
<gene>
    <name evidence="2" type="ORF">SNR37_001257</name>
</gene>
<proteinExistence type="predicted"/>